<accession>A0A8S3YJL3</accession>
<evidence type="ECO:0000256" key="1">
    <source>
        <dbReference type="SAM" id="Phobius"/>
    </source>
</evidence>
<reference evidence="3" key="1">
    <citation type="submission" date="2021-04" db="EMBL/GenBank/DDBJ databases">
        <authorList>
            <consortium name="Molecular Ecology Group"/>
        </authorList>
    </citation>
    <scope>NUCLEOTIDE SEQUENCE</scope>
</reference>
<evidence type="ECO:0000259" key="2">
    <source>
        <dbReference type="Pfam" id="PF16020"/>
    </source>
</evidence>
<name>A0A8S3YJL3_9EUPU</name>
<dbReference type="AlphaFoldDB" id="A0A8S3YJL3"/>
<keyword evidence="1" id="KW-1133">Transmembrane helix</keyword>
<feature type="transmembrane region" description="Helical" evidence="1">
    <location>
        <begin position="67"/>
        <end position="90"/>
    </location>
</feature>
<comment type="caution">
    <text evidence="3">The sequence shown here is derived from an EMBL/GenBank/DDBJ whole genome shotgun (WGS) entry which is preliminary data.</text>
</comment>
<dbReference type="EMBL" id="CAJHNH020000363">
    <property type="protein sequence ID" value="CAG5117189.1"/>
    <property type="molecule type" value="Genomic_DNA"/>
</dbReference>
<dbReference type="Pfam" id="PF16020">
    <property type="entry name" value="Deltameth_res"/>
    <property type="match status" value="1"/>
</dbReference>
<proteinExistence type="predicted"/>
<dbReference type="OrthoDB" id="9981889at2759"/>
<organism evidence="3 4">
    <name type="scientific">Candidula unifasciata</name>
    <dbReference type="NCBI Taxonomy" id="100452"/>
    <lineage>
        <taxon>Eukaryota</taxon>
        <taxon>Metazoa</taxon>
        <taxon>Spiralia</taxon>
        <taxon>Lophotrochozoa</taxon>
        <taxon>Mollusca</taxon>
        <taxon>Gastropoda</taxon>
        <taxon>Heterobranchia</taxon>
        <taxon>Euthyneura</taxon>
        <taxon>Panpulmonata</taxon>
        <taxon>Eupulmonata</taxon>
        <taxon>Stylommatophora</taxon>
        <taxon>Helicina</taxon>
        <taxon>Helicoidea</taxon>
        <taxon>Geomitridae</taxon>
        <taxon>Candidula</taxon>
    </lineage>
</organism>
<sequence>MLTRIAPLLRAAPRLQQSRRMGHAVPAHWKPIRQICEENKAHMNFLPVPEGSWQEAYNKQQSKWNRLLALSVLSVVVTAVALWQTGSIYLHTAPPLRNKKKE</sequence>
<keyword evidence="1" id="KW-0472">Membrane</keyword>
<feature type="domain" description="Deltamethrin resistance protein prag01" evidence="2">
    <location>
        <begin position="46"/>
        <end position="95"/>
    </location>
</feature>
<dbReference type="Proteomes" id="UP000678393">
    <property type="component" value="Unassembled WGS sequence"/>
</dbReference>
<dbReference type="InterPro" id="IPR031973">
    <property type="entry name" value="Deltameth_res_prag01"/>
</dbReference>
<evidence type="ECO:0000313" key="3">
    <source>
        <dbReference type="EMBL" id="CAG5117189.1"/>
    </source>
</evidence>
<gene>
    <name evidence="3" type="ORF">CUNI_LOCUS2747</name>
</gene>
<keyword evidence="4" id="KW-1185">Reference proteome</keyword>
<evidence type="ECO:0000313" key="4">
    <source>
        <dbReference type="Proteomes" id="UP000678393"/>
    </source>
</evidence>
<keyword evidence="1" id="KW-0812">Transmembrane</keyword>
<protein>
    <recommendedName>
        <fullName evidence="2">Deltamethrin resistance protein prag01 domain-containing protein</fullName>
    </recommendedName>
</protein>